<dbReference type="InterPro" id="IPR039151">
    <property type="entry name" value="INTU"/>
</dbReference>
<evidence type="ECO:0000259" key="2">
    <source>
        <dbReference type="Pfam" id="PF19032"/>
    </source>
</evidence>
<dbReference type="Proteomes" id="UP000014500">
    <property type="component" value="Unassembled WGS sequence"/>
</dbReference>
<evidence type="ECO:0000313" key="3">
    <source>
        <dbReference type="EnsemblMetazoa" id="SMAR002885-PA"/>
    </source>
</evidence>
<dbReference type="EMBL" id="JH431256">
    <property type="status" value="NOT_ANNOTATED_CDS"/>
    <property type="molecule type" value="Genomic_DNA"/>
</dbReference>
<dbReference type="Pfam" id="PF19032">
    <property type="entry name" value="Intu_longin_2"/>
    <property type="match status" value="1"/>
</dbReference>
<protein>
    <recommendedName>
        <fullName evidence="2">CCZ1/INTU second Longin domain-containing protein</fullName>
    </recommendedName>
</protein>
<sequence>MYIGNDLSLALTACLLAFSKAENKLALDQLFLVTLQQYLSQQKGSGNWKQQPNGFVLVNNAFKGAQWLPLSPHIQMEIHNMLNEFEAADFVDLGYLLANHLPKEDMLDILLFLKYHGLIVLTNQESVSRLVIWKEVFPSRRCRTNVEDSETSGRWFLMVVGLKQCLFAVLLEAGGCSVKAEGKPRPDPFYVPSLANVDWFMQTSKVSKDDANRGQEAKLSLKSIVYPGLKDKRA</sequence>
<reference evidence="4" key="1">
    <citation type="submission" date="2011-05" db="EMBL/GenBank/DDBJ databases">
        <authorList>
            <person name="Richards S.R."/>
            <person name="Qu J."/>
            <person name="Jiang H."/>
            <person name="Jhangiani S.N."/>
            <person name="Agravi P."/>
            <person name="Goodspeed R."/>
            <person name="Gross S."/>
            <person name="Mandapat C."/>
            <person name="Jackson L."/>
            <person name="Mathew T."/>
            <person name="Pu L."/>
            <person name="Thornton R."/>
            <person name="Saada N."/>
            <person name="Wilczek-Boney K.B."/>
            <person name="Lee S."/>
            <person name="Kovar C."/>
            <person name="Wu Y."/>
            <person name="Scherer S.E."/>
            <person name="Worley K.C."/>
            <person name="Muzny D.M."/>
            <person name="Gibbs R."/>
        </authorList>
    </citation>
    <scope>NUCLEOTIDE SEQUENCE</scope>
    <source>
        <strain evidence="4">Brora</strain>
    </source>
</reference>
<keyword evidence="4" id="KW-1185">Reference proteome</keyword>
<organism evidence="3 4">
    <name type="scientific">Strigamia maritima</name>
    <name type="common">European centipede</name>
    <name type="synonym">Geophilus maritimus</name>
    <dbReference type="NCBI Taxonomy" id="126957"/>
    <lineage>
        <taxon>Eukaryota</taxon>
        <taxon>Metazoa</taxon>
        <taxon>Ecdysozoa</taxon>
        <taxon>Arthropoda</taxon>
        <taxon>Myriapoda</taxon>
        <taxon>Chilopoda</taxon>
        <taxon>Pleurostigmophora</taxon>
        <taxon>Geophilomorpha</taxon>
        <taxon>Linotaeniidae</taxon>
        <taxon>Strigamia</taxon>
    </lineage>
</organism>
<feature type="chain" id="PRO_5004579394" description="CCZ1/INTU second Longin domain-containing protein" evidence="1">
    <location>
        <begin position="22"/>
        <end position="234"/>
    </location>
</feature>
<name>T1IPD5_STRMM</name>
<reference evidence="3" key="2">
    <citation type="submission" date="2015-02" db="UniProtKB">
        <authorList>
            <consortium name="EnsemblMetazoa"/>
        </authorList>
    </citation>
    <scope>IDENTIFICATION</scope>
</reference>
<dbReference type="GO" id="GO:0060271">
    <property type="term" value="P:cilium assembly"/>
    <property type="evidence" value="ECO:0007669"/>
    <property type="project" value="InterPro"/>
</dbReference>
<dbReference type="GO" id="GO:0005737">
    <property type="term" value="C:cytoplasm"/>
    <property type="evidence" value="ECO:0007669"/>
    <property type="project" value="TreeGrafter"/>
</dbReference>
<proteinExistence type="predicted"/>
<evidence type="ECO:0000313" key="4">
    <source>
        <dbReference type="Proteomes" id="UP000014500"/>
    </source>
</evidence>
<dbReference type="PANTHER" id="PTHR21082:SF4">
    <property type="entry name" value="PROTEIN INTURNED"/>
    <property type="match status" value="1"/>
</dbReference>
<dbReference type="AlphaFoldDB" id="T1IPD5"/>
<feature type="signal peptide" evidence="1">
    <location>
        <begin position="1"/>
        <end position="21"/>
    </location>
</feature>
<dbReference type="GO" id="GO:0001736">
    <property type="term" value="P:establishment of planar polarity"/>
    <property type="evidence" value="ECO:0007669"/>
    <property type="project" value="InterPro"/>
</dbReference>
<dbReference type="InterPro" id="IPR043988">
    <property type="entry name" value="CCZ1/INTU_longin_2"/>
</dbReference>
<accession>T1IPD5</accession>
<dbReference type="HOGENOM" id="CLU_1186322_0_0_1"/>
<dbReference type="EnsemblMetazoa" id="SMAR002885-RA">
    <property type="protein sequence ID" value="SMAR002885-PA"/>
    <property type="gene ID" value="SMAR002885"/>
</dbReference>
<evidence type="ECO:0000256" key="1">
    <source>
        <dbReference type="SAM" id="SignalP"/>
    </source>
</evidence>
<dbReference type="STRING" id="126957.T1IPD5"/>
<dbReference type="eggNOG" id="ENOG502QQJQ">
    <property type="taxonomic scope" value="Eukaryota"/>
</dbReference>
<keyword evidence="1" id="KW-0732">Signal</keyword>
<feature type="domain" description="CCZ1/INTU second Longin" evidence="2">
    <location>
        <begin position="94"/>
        <end position="194"/>
    </location>
</feature>
<dbReference type="GO" id="GO:0005929">
    <property type="term" value="C:cilium"/>
    <property type="evidence" value="ECO:0007669"/>
    <property type="project" value="TreeGrafter"/>
</dbReference>
<dbReference type="GO" id="GO:0007399">
    <property type="term" value="P:nervous system development"/>
    <property type="evidence" value="ECO:0007669"/>
    <property type="project" value="TreeGrafter"/>
</dbReference>
<dbReference type="PANTHER" id="PTHR21082">
    <property type="entry name" value="PROTEIN INTURNED"/>
    <property type="match status" value="1"/>
</dbReference>
<dbReference type="GO" id="GO:0016192">
    <property type="term" value="P:vesicle-mediated transport"/>
    <property type="evidence" value="ECO:0007669"/>
    <property type="project" value="InterPro"/>
</dbReference>
<dbReference type="PhylomeDB" id="T1IPD5"/>